<reference evidence="2" key="1">
    <citation type="submission" date="2020-05" db="EMBL/GenBank/DDBJ databases">
        <authorList>
            <person name="Chiriac C."/>
            <person name="Salcher M."/>
            <person name="Ghai R."/>
            <person name="Kavagutti S V."/>
        </authorList>
    </citation>
    <scope>NUCLEOTIDE SEQUENCE</scope>
</reference>
<organism evidence="2">
    <name type="scientific">freshwater metagenome</name>
    <dbReference type="NCBI Taxonomy" id="449393"/>
    <lineage>
        <taxon>unclassified sequences</taxon>
        <taxon>metagenomes</taxon>
        <taxon>ecological metagenomes</taxon>
    </lineage>
</organism>
<gene>
    <name evidence="2" type="ORF">UFOPK1493_00775</name>
</gene>
<dbReference type="GO" id="GO:0009307">
    <property type="term" value="P:DNA restriction-modification system"/>
    <property type="evidence" value="ECO:0007669"/>
    <property type="project" value="InterPro"/>
</dbReference>
<evidence type="ECO:0000259" key="1">
    <source>
        <dbReference type="Pfam" id="PF06616"/>
    </source>
</evidence>
<dbReference type="Gene3D" id="3.40.1350.80">
    <property type="match status" value="1"/>
</dbReference>
<dbReference type="AlphaFoldDB" id="A0A6J6C7G2"/>
<name>A0A6J6C7G2_9ZZZZ</name>
<evidence type="ECO:0000313" key="2">
    <source>
        <dbReference type="EMBL" id="CAB4547222.1"/>
    </source>
</evidence>
<dbReference type="InterPro" id="IPR009528">
    <property type="entry name" value="Restrct_endonuc_II_BsuBI_C"/>
</dbReference>
<proteinExistence type="predicted"/>
<feature type="domain" description="BsuBI/PstI restriction endonuclease" evidence="1">
    <location>
        <begin position="4"/>
        <end position="155"/>
    </location>
</feature>
<protein>
    <submittedName>
        <fullName evidence="2">Unannotated protein</fullName>
    </submittedName>
</protein>
<dbReference type="InterPro" id="IPR041963">
    <property type="entry name" value="BsuBI/PstI_C_sf"/>
</dbReference>
<dbReference type="GO" id="GO:0000287">
    <property type="term" value="F:magnesium ion binding"/>
    <property type="evidence" value="ECO:0007669"/>
    <property type="project" value="InterPro"/>
</dbReference>
<dbReference type="GO" id="GO:0009036">
    <property type="term" value="F:type II site-specific deoxyribonuclease activity"/>
    <property type="evidence" value="ECO:0007669"/>
    <property type="project" value="InterPro"/>
</dbReference>
<accession>A0A6J6C7G2</accession>
<dbReference type="GO" id="GO:0003677">
    <property type="term" value="F:DNA binding"/>
    <property type="evidence" value="ECO:0007669"/>
    <property type="project" value="InterPro"/>
</dbReference>
<sequence>MALIAVTLPDGAEIGLTPGGQNVLIALIVEEFCSRYTPGGMVLYLGDAGQGDPVDHLDVLEEYGVRIADHGKVPDVVVLLADRGWLVLVEAVTSHGPINPLRKADLAALFDGQLGLVYVTAFPDMPTFTRYSREIAWETDVWVAENPTHLIHYNGDRFLGPYG</sequence>
<dbReference type="Pfam" id="PF06616">
    <property type="entry name" value="BsuBI_PstI_RE"/>
    <property type="match status" value="1"/>
</dbReference>
<dbReference type="EMBL" id="CAEZSR010000017">
    <property type="protein sequence ID" value="CAB4547222.1"/>
    <property type="molecule type" value="Genomic_DNA"/>
</dbReference>